<evidence type="ECO:0000256" key="1">
    <source>
        <dbReference type="ARBA" id="ARBA00023224"/>
    </source>
</evidence>
<sequence>MYNNVLDYFIYVMPYIWELSFGKIGVSVTDCEKFIFSKPGKEFGPQIPVGTPIKPGYAIYQAIHEKRTVIAKLDKGAYGVAIVALAAPIVDEYGKVVGAVSLSEPIDKEEALRELAEKMSKGLSILVGATESISGQTQDLAAMTRQMAESSIAAKNRMRETDAVLSLIKSVAAQSNLLGLNAAIESARVGEHGRGFGVVAEEIRKLATRSAESISKIELIIGAIKADSEQGYCQISQVEAAINEIAEATVKIAGAVNETDEIASMLEQLAAKIGRDKH</sequence>
<dbReference type="AlphaFoldDB" id="A0A1W2C338"/>
<keyword evidence="1 2" id="KW-0807">Transducer</keyword>
<dbReference type="SUPFAM" id="SSF58104">
    <property type="entry name" value="Methyl-accepting chemotaxis protein (MCP) signaling domain"/>
    <property type="match status" value="1"/>
</dbReference>
<keyword evidence="5" id="KW-1185">Reference proteome</keyword>
<reference evidence="4 5" key="1">
    <citation type="submission" date="2017-04" db="EMBL/GenBank/DDBJ databases">
        <authorList>
            <person name="Afonso C.L."/>
            <person name="Miller P.J."/>
            <person name="Scott M.A."/>
            <person name="Spackman E."/>
            <person name="Goraichik I."/>
            <person name="Dimitrov K.M."/>
            <person name="Suarez D.L."/>
            <person name="Swayne D.E."/>
        </authorList>
    </citation>
    <scope>NUCLEOTIDE SEQUENCE [LARGE SCALE GENOMIC DNA]</scope>
    <source>
        <strain evidence="4 5">DSM 5090</strain>
    </source>
</reference>
<feature type="domain" description="Methyl-accepting transducer" evidence="3">
    <location>
        <begin position="156"/>
        <end position="278"/>
    </location>
</feature>
<gene>
    <name evidence="4" type="ORF">SAMN04488500_10996</name>
</gene>
<name>A0A1W2C338_9FIRM</name>
<dbReference type="InterPro" id="IPR029151">
    <property type="entry name" value="Sensor-like_sf"/>
</dbReference>
<dbReference type="SUPFAM" id="SSF103190">
    <property type="entry name" value="Sensory domain-like"/>
    <property type="match status" value="1"/>
</dbReference>
<protein>
    <submittedName>
        <fullName evidence="4">Methyl-accepting chemotaxis protein (MCP) signalling domain-containing protein</fullName>
    </submittedName>
</protein>
<evidence type="ECO:0000313" key="4">
    <source>
        <dbReference type="EMBL" id="SMC79516.1"/>
    </source>
</evidence>
<dbReference type="Pfam" id="PF00015">
    <property type="entry name" value="MCPsignal"/>
    <property type="match status" value="1"/>
</dbReference>
<accession>A0A1W2C338</accession>
<dbReference type="STRING" id="112901.SAMN04488500_10996"/>
<dbReference type="RefSeq" id="WP_176215495.1">
    <property type="nucleotide sequence ID" value="NZ_CP155572.1"/>
</dbReference>
<dbReference type="InterPro" id="IPR004089">
    <property type="entry name" value="MCPsignal_dom"/>
</dbReference>
<evidence type="ECO:0000313" key="5">
    <source>
        <dbReference type="Proteomes" id="UP000192738"/>
    </source>
</evidence>
<evidence type="ECO:0000256" key="2">
    <source>
        <dbReference type="PROSITE-ProRule" id="PRU00284"/>
    </source>
</evidence>
<dbReference type="SMART" id="SM00283">
    <property type="entry name" value="MA"/>
    <property type="match status" value="1"/>
</dbReference>
<dbReference type="PANTHER" id="PTHR32089:SF112">
    <property type="entry name" value="LYSOZYME-LIKE PROTEIN-RELATED"/>
    <property type="match status" value="1"/>
</dbReference>
<dbReference type="Proteomes" id="UP000192738">
    <property type="component" value="Unassembled WGS sequence"/>
</dbReference>
<organism evidence="4 5">
    <name type="scientific">Sporomusa malonica</name>
    <dbReference type="NCBI Taxonomy" id="112901"/>
    <lineage>
        <taxon>Bacteria</taxon>
        <taxon>Bacillati</taxon>
        <taxon>Bacillota</taxon>
        <taxon>Negativicutes</taxon>
        <taxon>Selenomonadales</taxon>
        <taxon>Sporomusaceae</taxon>
        <taxon>Sporomusa</taxon>
    </lineage>
</organism>
<dbReference type="GO" id="GO:0016020">
    <property type="term" value="C:membrane"/>
    <property type="evidence" value="ECO:0007669"/>
    <property type="project" value="InterPro"/>
</dbReference>
<evidence type="ECO:0000259" key="3">
    <source>
        <dbReference type="PROSITE" id="PS50111"/>
    </source>
</evidence>
<dbReference type="Gene3D" id="1.10.287.950">
    <property type="entry name" value="Methyl-accepting chemotaxis protein"/>
    <property type="match status" value="1"/>
</dbReference>
<dbReference type="EMBL" id="FWXI01000009">
    <property type="protein sequence ID" value="SMC79516.1"/>
    <property type="molecule type" value="Genomic_DNA"/>
</dbReference>
<dbReference type="GO" id="GO:0007165">
    <property type="term" value="P:signal transduction"/>
    <property type="evidence" value="ECO:0007669"/>
    <property type="project" value="UniProtKB-KW"/>
</dbReference>
<dbReference type="PROSITE" id="PS50111">
    <property type="entry name" value="CHEMOTAXIS_TRANSDUC_2"/>
    <property type="match status" value="1"/>
</dbReference>
<dbReference type="PANTHER" id="PTHR32089">
    <property type="entry name" value="METHYL-ACCEPTING CHEMOTAXIS PROTEIN MCPB"/>
    <property type="match status" value="1"/>
</dbReference>
<proteinExistence type="predicted"/>